<evidence type="ECO:0000313" key="1">
    <source>
        <dbReference type="EMBL" id="CAG7733407.1"/>
    </source>
</evidence>
<protein>
    <submittedName>
        <fullName evidence="1">Uncharacterized protein</fullName>
    </submittedName>
</protein>
<accession>A0A8J2K783</accession>
<dbReference type="AlphaFoldDB" id="A0A8J2K783"/>
<organism evidence="1 2">
    <name type="scientific">Allacma fusca</name>
    <dbReference type="NCBI Taxonomy" id="39272"/>
    <lineage>
        <taxon>Eukaryota</taxon>
        <taxon>Metazoa</taxon>
        <taxon>Ecdysozoa</taxon>
        <taxon>Arthropoda</taxon>
        <taxon>Hexapoda</taxon>
        <taxon>Collembola</taxon>
        <taxon>Symphypleona</taxon>
        <taxon>Sminthuridae</taxon>
        <taxon>Allacma</taxon>
    </lineage>
</organism>
<reference evidence="1" key="1">
    <citation type="submission" date="2021-06" db="EMBL/GenBank/DDBJ databases">
        <authorList>
            <person name="Hodson N. C."/>
            <person name="Mongue J. A."/>
            <person name="Jaron S. K."/>
        </authorList>
    </citation>
    <scope>NUCLEOTIDE SEQUENCE</scope>
</reference>
<comment type="caution">
    <text evidence="1">The sequence shown here is derived from an EMBL/GenBank/DDBJ whole genome shotgun (WGS) entry which is preliminary data.</text>
</comment>
<evidence type="ECO:0000313" key="2">
    <source>
        <dbReference type="Proteomes" id="UP000708208"/>
    </source>
</evidence>
<gene>
    <name evidence="1" type="ORF">AFUS01_LOCUS21852</name>
</gene>
<sequence length="89" mass="10154">MGRAISRKCFQSLATSTSDGPPTFFSQEQMRLLVKVIKIWKPGTEEGSRISALSYQVTTLTRTDLEDLHLVFIEMFCFLRIIPCPLLFP</sequence>
<proteinExistence type="predicted"/>
<dbReference type="Proteomes" id="UP000708208">
    <property type="component" value="Unassembled WGS sequence"/>
</dbReference>
<name>A0A8J2K783_9HEXA</name>
<keyword evidence="2" id="KW-1185">Reference proteome</keyword>
<dbReference type="EMBL" id="CAJVCH010248533">
    <property type="protein sequence ID" value="CAG7733407.1"/>
    <property type="molecule type" value="Genomic_DNA"/>
</dbReference>